<feature type="compositionally biased region" description="Polar residues" evidence="1">
    <location>
        <begin position="200"/>
        <end position="209"/>
    </location>
</feature>
<name>A0A4Y7SN99_COPMI</name>
<sequence>MYLFLLHPSPSVELLQAPTWVTFQVREFGASQSQSDRRNKASVSGNRQWDGAQDYRLRILTHQEHLSSREVLGNFHSPVPPARLLALELPTPKPNQAPLRMTQGDRPTEQADRAKSFEQSKPIMDERGGFTALGVLGPTPAHEAFNEYLGAPSHDTDRCPPLSRRVGEGANRQKKAASKAMRGGAICVFIVSSELEQYSRGNTAQRGSNPPNPRRQADARHRWVKKGVNKKQDLMSLGLGVYWGVIGGPSS</sequence>
<organism evidence="2 3">
    <name type="scientific">Coprinellus micaceus</name>
    <name type="common">Glistening ink-cap mushroom</name>
    <name type="synonym">Coprinus micaceus</name>
    <dbReference type="NCBI Taxonomy" id="71717"/>
    <lineage>
        <taxon>Eukaryota</taxon>
        <taxon>Fungi</taxon>
        <taxon>Dikarya</taxon>
        <taxon>Basidiomycota</taxon>
        <taxon>Agaricomycotina</taxon>
        <taxon>Agaricomycetes</taxon>
        <taxon>Agaricomycetidae</taxon>
        <taxon>Agaricales</taxon>
        <taxon>Agaricineae</taxon>
        <taxon>Psathyrellaceae</taxon>
        <taxon>Coprinellus</taxon>
    </lineage>
</organism>
<feature type="region of interest" description="Disordered" evidence="1">
    <location>
        <begin position="200"/>
        <end position="221"/>
    </location>
</feature>
<dbReference type="EMBL" id="QPFP01000081">
    <property type="protein sequence ID" value="TEB23128.1"/>
    <property type="molecule type" value="Genomic_DNA"/>
</dbReference>
<feature type="compositionally biased region" description="Basic and acidic residues" evidence="1">
    <location>
        <begin position="106"/>
        <end position="118"/>
    </location>
</feature>
<reference evidence="2 3" key="1">
    <citation type="journal article" date="2019" name="Nat. Ecol. Evol.">
        <title>Megaphylogeny resolves global patterns of mushroom evolution.</title>
        <authorList>
            <person name="Varga T."/>
            <person name="Krizsan K."/>
            <person name="Foldi C."/>
            <person name="Dima B."/>
            <person name="Sanchez-Garcia M."/>
            <person name="Sanchez-Ramirez S."/>
            <person name="Szollosi G.J."/>
            <person name="Szarkandi J.G."/>
            <person name="Papp V."/>
            <person name="Albert L."/>
            <person name="Andreopoulos W."/>
            <person name="Angelini C."/>
            <person name="Antonin V."/>
            <person name="Barry K.W."/>
            <person name="Bougher N.L."/>
            <person name="Buchanan P."/>
            <person name="Buyck B."/>
            <person name="Bense V."/>
            <person name="Catcheside P."/>
            <person name="Chovatia M."/>
            <person name="Cooper J."/>
            <person name="Damon W."/>
            <person name="Desjardin D."/>
            <person name="Finy P."/>
            <person name="Geml J."/>
            <person name="Haridas S."/>
            <person name="Hughes K."/>
            <person name="Justo A."/>
            <person name="Karasinski D."/>
            <person name="Kautmanova I."/>
            <person name="Kiss B."/>
            <person name="Kocsube S."/>
            <person name="Kotiranta H."/>
            <person name="LaButti K.M."/>
            <person name="Lechner B.E."/>
            <person name="Liimatainen K."/>
            <person name="Lipzen A."/>
            <person name="Lukacs Z."/>
            <person name="Mihaltcheva S."/>
            <person name="Morgado L.N."/>
            <person name="Niskanen T."/>
            <person name="Noordeloos M.E."/>
            <person name="Ohm R.A."/>
            <person name="Ortiz-Santana B."/>
            <person name="Ovrebo C."/>
            <person name="Racz N."/>
            <person name="Riley R."/>
            <person name="Savchenko A."/>
            <person name="Shiryaev A."/>
            <person name="Soop K."/>
            <person name="Spirin V."/>
            <person name="Szebenyi C."/>
            <person name="Tomsovsky M."/>
            <person name="Tulloss R.E."/>
            <person name="Uehling J."/>
            <person name="Grigoriev I.V."/>
            <person name="Vagvolgyi C."/>
            <person name="Papp T."/>
            <person name="Martin F.M."/>
            <person name="Miettinen O."/>
            <person name="Hibbett D.S."/>
            <person name="Nagy L.G."/>
        </authorList>
    </citation>
    <scope>NUCLEOTIDE SEQUENCE [LARGE SCALE GENOMIC DNA]</scope>
    <source>
        <strain evidence="2 3">FP101781</strain>
    </source>
</reference>
<evidence type="ECO:0000313" key="3">
    <source>
        <dbReference type="Proteomes" id="UP000298030"/>
    </source>
</evidence>
<dbReference type="Proteomes" id="UP000298030">
    <property type="component" value="Unassembled WGS sequence"/>
</dbReference>
<protein>
    <submittedName>
        <fullName evidence="2">Uncharacterized protein</fullName>
    </submittedName>
</protein>
<comment type="caution">
    <text evidence="2">The sequence shown here is derived from an EMBL/GenBank/DDBJ whole genome shotgun (WGS) entry which is preliminary data.</text>
</comment>
<proteinExistence type="predicted"/>
<dbReference type="AlphaFoldDB" id="A0A4Y7SN99"/>
<accession>A0A4Y7SN99</accession>
<evidence type="ECO:0000256" key="1">
    <source>
        <dbReference type="SAM" id="MobiDB-lite"/>
    </source>
</evidence>
<feature type="region of interest" description="Disordered" evidence="1">
    <location>
        <begin position="91"/>
        <end position="118"/>
    </location>
</feature>
<keyword evidence="3" id="KW-1185">Reference proteome</keyword>
<evidence type="ECO:0000313" key="2">
    <source>
        <dbReference type="EMBL" id="TEB23128.1"/>
    </source>
</evidence>
<gene>
    <name evidence="2" type="ORF">FA13DRAFT_1715532</name>
</gene>